<protein>
    <submittedName>
        <fullName evidence="1">Uncharacterized protein</fullName>
    </submittedName>
</protein>
<dbReference type="Proteomes" id="UP000287033">
    <property type="component" value="Unassembled WGS sequence"/>
</dbReference>
<gene>
    <name evidence="1" type="ORF">chiPu_0025120</name>
</gene>
<reference evidence="1 2" key="1">
    <citation type="journal article" date="2018" name="Nat. Ecol. Evol.">
        <title>Shark genomes provide insights into elasmobranch evolution and the origin of vertebrates.</title>
        <authorList>
            <person name="Hara Y"/>
            <person name="Yamaguchi K"/>
            <person name="Onimaru K"/>
            <person name="Kadota M"/>
            <person name="Koyanagi M"/>
            <person name="Keeley SD"/>
            <person name="Tatsumi K"/>
            <person name="Tanaka K"/>
            <person name="Motone F"/>
            <person name="Kageyama Y"/>
            <person name="Nozu R"/>
            <person name="Adachi N"/>
            <person name="Nishimura O"/>
            <person name="Nakagawa R"/>
            <person name="Tanegashima C"/>
            <person name="Kiyatake I"/>
            <person name="Matsumoto R"/>
            <person name="Murakumo K"/>
            <person name="Nishida K"/>
            <person name="Terakita A"/>
            <person name="Kuratani S"/>
            <person name="Sato K"/>
            <person name="Hyodo S Kuraku.S."/>
        </authorList>
    </citation>
    <scope>NUCLEOTIDE SEQUENCE [LARGE SCALE GENOMIC DNA]</scope>
</reference>
<dbReference type="AlphaFoldDB" id="A0A401TEL8"/>
<dbReference type="EMBL" id="BEZZ01052506">
    <property type="protein sequence ID" value="GCC41089.1"/>
    <property type="molecule type" value="Genomic_DNA"/>
</dbReference>
<name>A0A401TEL8_CHIPU</name>
<proteinExistence type="predicted"/>
<evidence type="ECO:0000313" key="2">
    <source>
        <dbReference type="Proteomes" id="UP000287033"/>
    </source>
</evidence>
<sequence>MFSLGQYLTKSNSAKLKRATQCSIPEYTMESNKQITHKNNYSEQWNGAQCWIFTGQGMSEAGVELPGYEGRPVGGYPDTREGRCGVTRIRVRAGVELPGYEGGSVWNYPDTREGRCGVTRIRGRAGVELPGYEGRPVWNYPDMRDARCGVTQIQGMAGVDKQVVYPCPRTPIQLAHTLPSHTLPERV</sequence>
<organism evidence="1 2">
    <name type="scientific">Chiloscyllium punctatum</name>
    <name type="common">Brownbanded bambooshark</name>
    <name type="synonym">Hemiscyllium punctatum</name>
    <dbReference type="NCBI Taxonomy" id="137246"/>
    <lineage>
        <taxon>Eukaryota</taxon>
        <taxon>Metazoa</taxon>
        <taxon>Chordata</taxon>
        <taxon>Craniata</taxon>
        <taxon>Vertebrata</taxon>
        <taxon>Chondrichthyes</taxon>
        <taxon>Elasmobranchii</taxon>
        <taxon>Galeomorphii</taxon>
        <taxon>Galeoidea</taxon>
        <taxon>Orectolobiformes</taxon>
        <taxon>Hemiscylliidae</taxon>
        <taxon>Chiloscyllium</taxon>
    </lineage>
</organism>
<evidence type="ECO:0000313" key="1">
    <source>
        <dbReference type="EMBL" id="GCC41089.1"/>
    </source>
</evidence>
<keyword evidence="2" id="KW-1185">Reference proteome</keyword>
<comment type="caution">
    <text evidence="1">The sequence shown here is derived from an EMBL/GenBank/DDBJ whole genome shotgun (WGS) entry which is preliminary data.</text>
</comment>
<accession>A0A401TEL8</accession>